<keyword evidence="6" id="KW-1185">Reference proteome</keyword>
<keyword evidence="1 3" id="KW-1133">Transmembrane helix</keyword>
<evidence type="ECO:0000313" key="5">
    <source>
        <dbReference type="EMBL" id="EKC99359.1"/>
    </source>
</evidence>
<organism evidence="5 6">
    <name type="scientific">Trichosporon asahii var. asahii (strain CBS 8904)</name>
    <name type="common">Yeast</name>
    <dbReference type="NCBI Taxonomy" id="1220162"/>
    <lineage>
        <taxon>Eukaryota</taxon>
        <taxon>Fungi</taxon>
        <taxon>Dikarya</taxon>
        <taxon>Basidiomycota</taxon>
        <taxon>Agaricomycotina</taxon>
        <taxon>Tremellomycetes</taxon>
        <taxon>Trichosporonales</taxon>
        <taxon>Trichosporonaceae</taxon>
        <taxon>Trichosporon</taxon>
    </lineage>
</organism>
<dbReference type="InterPro" id="IPR046342">
    <property type="entry name" value="CBS_dom_sf"/>
</dbReference>
<dbReference type="GO" id="GO:0016020">
    <property type="term" value="C:membrane"/>
    <property type="evidence" value="ECO:0007669"/>
    <property type="project" value="UniProtKB-UniRule"/>
</dbReference>
<evidence type="ECO:0000256" key="1">
    <source>
        <dbReference type="PROSITE-ProRule" id="PRU01193"/>
    </source>
</evidence>
<dbReference type="PANTHER" id="PTHR12064:SF90">
    <property type="entry name" value="CNNM TRANSMEMBRANE DOMAIN-CONTAINING PROTEIN"/>
    <property type="match status" value="1"/>
</dbReference>
<dbReference type="eggNOG" id="KOG2118">
    <property type="taxonomic scope" value="Eukaryota"/>
</dbReference>
<dbReference type="Pfam" id="PF01595">
    <property type="entry name" value="CNNM"/>
    <property type="match status" value="1"/>
</dbReference>
<feature type="transmembrane region" description="Helical" evidence="3">
    <location>
        <begin position="205"/>
        <end position="226"/>
    </location>
</feature>
<evidence type="ECO:0000256" key="3">
    <source>
        <dbReference type="SAM" id="Phobius"/>
    </source>
</evidence>
<evidence type="ECO:0000259" key="4">
    <source>
        <dbReference type="PROSITE" id="PS51846"/>
    </source>
</evidence>
<protein>
    <submittedName>
        <fullName evidence="5">Morphology protein, Mam3p</fullName>
    </submittedName>
</protein>
<comment type="caution">
    <text evidence="5">The sequence shown here is derived from an EMBL/GenBank/DDBJ whole genome shotgun (WGS) entry which is preliminary data.</text>
</comment>
<feature type="domain" description="CNNM transmembrane" evidence="4">
    <location>
        <begin position="119"/>
        <end position="219"/>
    </location>
</feature>
<accession>K1V5T3</accession>
<dbReference type="GO" id="GO:0005737">
    <property type="term" value="C:cytoplasm"/>
    <property type="evidence" value="ECO:0007669"/>
    <property type="project" value="TreeGrafter"/>
</dbReference>
<evidence type="ECO:0000313" key="6">
    <source>
        <dbReference type="Proteomes" id="UP000006757"/>
    </source>
</evidence>
<proteinExistence type="predicted"/>
<keyword evidence="1 3" id="KW-0812">Transmembrane</keyword>
<dbReference type="OrthoDB" id="5353557at2759"/>
<dbReference type="Gene3D" id="3.10.580.10">
    <property type="entry name" value="CBS-domain"/>
    <property type="match status" value="2"/>
</dbReference>
<dbReference type="GO" id="GO:0030026">
    <property type="term" value="P:intracellular manganese ion homeostasis"/>
    <property type="evidence" value="ECO:0007669"/>
    <property type="project" value="TreeGrafter"/>
</dbReference>
<dbReference type="AlphaFoldDB" id="K1V5T3"/>
<evidence type="ECO:0000256" key="2">
    <source>
        <dbReference type="SAM" id="MobiDB-lite"/>
    </source>
</evidence>
<feature type="region of interest" description="Disordered" evidence="2">
    <location>
        <begin position="706"/>
        <end position="756"/>
    </location>
</feature>
<name>K1V5T3_TRIAC</name>
<dbReference type="InterPro" id="IPR045095">
    <property type="entry name" value="ACDP"/>
</dbReference>
<dbReference type="InParanoid" id="K1V5T3"/>
<sequence>MAVTGDMSWGDPSPDTGPLQAPQRDLESPRFTRNNTATPLPLYLVLLSLSCLQVVSAHAQPIEHYPLPSDYQRPTPLLNAIGAAASWGVSSIASSAGYNFVPQAADHAFAKRHLDSGHMDTKRIVFACMIPVLVCLSGVFAGLTLAYFSVDQTQLQVLAVSGTPKQQEYARRTMPVRHLLLTTLILGNMIVNEALPVITDGVLGGGIYAVIISTVLVVIRSALAMASQSEPRWRQLCGASFGSSSPLGWPIAKLLELILGAHHGIVYRRKELRELIKIHAANGHAGGDLDCDTVIIAQGALDLAQKTVQFAMTPIDDVFMLPIDATLDYKTLDRVVRSGHSRIPVYTMIEVPDIDLTRPTPGPPKTKTVKKIIGSMLVKSCVLLDPDDATPLASIPINSLPTVPYDERLTNVLNVFQEGRSHMAIVSRRGRVADATCNEQSVAAVAAGSLRQRFMRSVRGKGGSDADIVDVEQGFMKLFRKKSGGTPISSTTAVNDTIDPTATGITDEKAATEQQHRQQARRSVSVAKKATRLSQLDQAVPADAAIPDEKLVQFFDTLEGQPLGIITLEDVLEELIGEEIYDEYDKHDGTDCSFVPMEDVDYLAKSASYATLGRASRITTSDVSAPLPLSADGAVIEATPEPIARPTSPRPSVQSNTRPVTPTSLLLERNCITPADVGSMRLRAHSGVTLAPATGNEVVAASTANELGSRRASRSSFKSAPLSRAVTPIGSRCPSPAPASDAVEVVGGETSRNVTQ</sequence>
<feature type="compositionally biased region" description="Polar residues" evidence="2">
    <location>
        <begin position="650"/>
        <end position="660"/>
    </location>
</feature>
<dbReference type="STRING" id="1220162.K1V5T3"/>
<dbReference type="EMBL" id="AMBO01000372">
    <property type="protein sequence ID" value="EKC99359.1"/>
    <property type="molecule type" value="Genomic_DNA"/>
</dbReference>
<feature type="transmembrane region" description="Helical" evidence="3">
    <location>
        <begin position="124"/>
        <end position="148"/>
    </location>
</feature>
<dbReference type="GO" id="GO:0010960">
    <property type="term" value="P:magnesium ion homeostasis"/>
    <property type="evidence" value="ECO:0007669"/>
    <property type="project" value="InterPro"/>
</dbReference>
<feature type="region of interest" description="Disordered" evidence="2">
    <location>
        <begin position="1"/>
        <end position="32"/>
    </location>
</feature>
<dbReference type="PROSITE" id="PS51846">
    <property type="entry name" value="CNNM"/>
    <property type="match status" value="1"/>
</dbReference>
<gene>
    <name evidence="5" type="ORF">A1Q2_06296</name>
</gene>
<dbReference type="OMA" id="PCAPHNE"/>
<dbReference type="InterPro" id="IPR002550">
    <property type="entry name" value="CNNM"/>
</dbReference>
<dbReference type="Proteomes" id="UP000006757">
    <property type="component" value="Unassembled WGS sequence"/>
</dbReference>
<dbReference type="FunFam" id="3.10.580.10:FF:000053">
    <property type="entry name" value="Unplaced genomic scaffold supercont1.12, whole genome shotgun sequence"/>
    <property type="match status" value="1"/>
</dbReference>
<dbReference type="PANTHER" id="PTHR12064">
    <property type="entry name" value="METAL TRANSPORTER CNNM"/>
    <property type="match status" value="1"/>
</dbReference>
<reference evidence="5 6" key="1">
    <citation type="journal article" date="2012" name="Eukaryot. Cell">
        <title>Genome sequence of the Trichosporon asahii environmental strain CBS 8904.</title>
        <authorList>
            <person name="Yang R.Y."/>
            <person name="Li H.T."/>
            <person name="Zhu H."/>
            <person name="Zhou G.P."/>
            <person name="Wang M."/>
            <person name="Wang L."/>
        </authorList>
    </citation>
    <scope>NUCLEOTIDE SEQUENCE [LARGE SCALE GENOMIC DNA]</scope>
    <source>
        <strain evidence="5 6">CBS 8904</strain>
    </source>
</reference>
<dbReference type="HOGENOM" id="CLU_368494_0_0_1"/>
<feature type="transmembrane region" description="Helical" evidence="3">
    <location>
        <begin position="40"/>
        <end position="59"/>
    </location>
</feature>
<dbReference type="SUPFAM" id="SSF54631">
    <property type="entry name" value="CBS-domain pair"/>
    <property type="match status" value="1"/>
</dbReference>
<keyword evidence="1 3" id="KW-0472">Membrane</keyword>
<feature type="region of interest" description="Disordered" evidence="2">
    <location>
        <begin position="641"/>
        <end position="660"/>
    </location>
</feature>
<feature type="transmembrane region" description="Helical" evidence="3">
    <location>
        <begin position="179"/>
        <end position="199"/>
    </location>
</feature>